<feature type="compositionally biased region" description="Basic and acidic residues" evidence="1">
    <location>
        <begin position="1402"/>
        <end position="1426"/>
    </location>
</feature>
<dbReference type="InterPro" id="IPR035437">
    <property type="entry name" value="SNase_OB-fold_sf"/>
</dbReference>
<keyword evidence="4" id="KW-1185">Reference proteome</keyword>
<feature type="compositionally biased region" description="Polar residues" evidence="1">
    <location>
        <begin position="1153"/>
        <end position="1175"/>
    </location>
</feature>
<feature type="domain" description="Tudor" evidence="2">
    <location>
        <begin position="748"/>
        <end position="806"/>
    </location>
</feature>
<feature type="domain" description="Tudor" evidence="2">
    <location>
        <begin position="76"/>
        <end position="134"/>
    </location>
</feature>
<organism evidence="3 4">
    <name type="scientific">Denticeps clupeoides</name>
    <name type="common">denticle herring</name>
    <dbReference type="NCBI Taxonomy" id="299321"/>
    <lineage>
        <taxon>Eukaryota</taxon>
        <taxon>Metazoa</taxon>
        <taxon>Chordata</taxon>
        <taxon>Craniata</taxon>
        <taxon>Vertebrata</taxon>
        <taxon>Euteleostomi</taxon>
        <taxon>Actinopterygii</taxon>
        <taxon>Neopterygii</taxon>
        <taxon>Teleostei</taxon>
        <taxon>Clupei</taxon>
        <taxon>Clupeiformes</taxon>
        <taxon>Denticipitoidei</taxon>
        <taxon>Denticipitidae</taxon>
        <taxon>Denticeps</taxon>
    </lineage>
</organism>
<dbReference type="Pfam" id="PF00567">
    <property type="entry name" value="TUDOR"/>
    <property type="match status" value="7"/>
</dbReference>
<feature type="region of interest" description="Disordered" evidence="1">
    <location>
        <begin position="1771"/>
        <end position="1792"/>
    </location>
</feature>
<feature type="domain" description="Tudor" evidence="2">
    <location>
        <begin position="1443"/>
        <end position="1503"/>
    </location>
</feature>
<dbReference type="PROSITE" id="PS50304">
    <property type="entry name" value="TUDOR"/>
    <property type="match status" value="7"/>
</dbReference>
<dbReference type="PANTHER" id="PTHR22948:SF7">
    <property type="entry name" value="TUDOR DOMAIN-CONTAINING PROTEIN 15"/>
    <property type="match status" value="1"/>
</dbReference>
<evidence type="ECO:0000313" key="3">
    <source>
        <dbReference type="Ensembl" id="ENSDCDP00010030037.1"/>
    </source>
</evidence>
<dbReference type="GeneTree" id="ENSGT00940000162581"/>
<dbReference type="PANTHER" id="PTHR22948">
    <property type="entry name" value="TUDOR DOMAIN CONTAINING PROTEIN"/>
    <property type="match status" value="1"/>
</dbReference>
<dbReference type="InterPro" id="IPR002999">
    <property type="entry name" value="Tudor"/>
</dbReference>
<evidence type="ECO:0000256" key="1">
    <source>
        <dbReference type="SAM" id="MobiDB-lite"/>
    </source>
</evidence>
<name>A0AAY4CAE5_9TELE</name>
<feature type="region of interest" description="Disordered" evidence="1">
    <location>
        <begin position="632"/>
        <end position="686"/>
    </location>
</feature>
<dbReference type="Ensembl" id="ENSDCDT00010037328.1">
    <property type="protein sequence ID" value="ENSDCDP00010030037.1"/>
    <property type="gene ID" value="ENSDCDG00010019220.1"/>
</dbReference>
<feature type="domain" description="Tudor" evidence="2">
    <location>
        <begin position="1250"/>
        <end position="1309"/>
    </location>
</feature>
<dbReference type="InterPro" id="IPR050621">
    <property type="entry name" value="Tudor_domain_containing"/>
</dbReference>
<feature type="domain" description="Tudor" evidence="2">
    <location>
        <begin position="277"/>
        <end position="335"/>
    </location>
</feature>
<feature type="region of interest" description="Disordered" evidence="1">
    <location>
        <begin position="1140"/>
        <end position="1178"/>
    </location>
</feature>
<feature type="compositionally biased region" description="Polar residues" evidence="1">
    <location>
        <begin position="632"/>
        <end position="656"/>
    </location>
</feature>
<feature type="region of interest" description="Disordered" evidence="1">
    <location>
        <begin position="1362"/>
        <end position="1381"/>
    </location>
</feature>
<proteinExistence type="predicted"/>
<feature type="domain" description="Tudor" evidence="2">
    <location>
        <begin position="492"/>
        <end position="550"/>
    </location>
</feature>
<dbReference type="Gene3D" id="2.30.30.140">
    <property type="match status" value="7"/>
</dbReference>
<evidence type="ECO:0000259" key="2">
    <source>
        <dbReference type="PROSITE" id="PS50304"/>
    </source>
</evidence>
<dbReference type="SMART" id="SM00333">
    <property type="entry name" value="TUDOR"/>
    <property type="match status" value="7"/>
</dbReference>
<feature type="compositionally biased region" description="Polar residues" evidence="1">
    <location>
        <begin position="1776"/>
        <end position="1792"/>
    </location>
</feature>
<dbReference type="SUPFAM" id="SSF63748">
    <property type="entry name" value="Tudor/PWWP/MBT"/>
    <property type="match status" value="7"/>
</dbReference>
<reference evidence="3" key="3">
    <citation type="submission" date="2025-09" db="UniProtKB">
        <authorList>
            <consortium name="Ensembl"/>
        </authorList>
    </citation>
    <scope>IDENTIFICATION</scope>
</reference>
<protein>
    <recommendedName>
        <fullName evidence="2">Tudor domain-containing protein</fullName>
    </recommendedName>
</protein>
<dbReference type="Gene3D" id="2.40.50.90">
    <property type="match status" value="6"/>
</dbReference>
<evidence type="ECO:0000313" key="4">
    <source>
        <dbReference type="Proteomes" id="UP000694580"/>
    </source>
</evidence>
<accession>A0AAY4CAE5</accession>
<reference evidence="3 4" key="1">
    <citation type="submission" date="2020-06" db="EMBL/GenBank/DDBJ databases">
        <authorList>
            <consortium name="Wellcome Sanger Institute Data Sharing"/>
        </authorList>
    </citation>
    <scope>NUCLEOTIDE SEQUENCE [LARGE SCALE GENOMIC DNA]</scope>
</reference>
<feature type="region of interest" description="Disordered" evidence="1">
    <location>
        <begin position="1389"/>
        <end position="1426"/>
    </location>
</feature>
<dbReference type="Proteomes" id="UP000694580">
    <property type="component" value="Chromosome 14"/>
</dbReference>
<feature type="domain" description="Tudor" evidence="2">
    <location>
        <begin position="959"/>
        <end position="1018"/>
    </location>
</feature>
<sequence length="1814" mass="203925">MVEISFSFSIFHLIGLKASHGAASCALWPVDIRITHVDCKPAETLIHFQGQYLTTFELDYNILHVEIQNAEKKEVSVKVGELCLVEDALSGHWFRGRVQNQQNELFDVFLIDYGNVLTVKSKHLACATDELLMLPPKVICGFFANVLPVSECWDHLAEKYFLSLIGSTVSGFICAFLPHKVLLLEAPGITGDLIRRDLGKYVNTDMFLMLVEMLVENIYSVYGPKLTVGKKERVRITGGVSQKAFYCQMTCMEGDLEDMAKKLTKICESRSQRNRDAGNLGLMCSVKGKDDKWHRGFIHNIFLNAQVRVMFVDYGFCELVEGTNIAEIPSDFLMKPIMAFPCAMSCLNQKEEVVNTQQMNLLKKGLLGEIVQVHIDDFDSQSKVYFVTLHNAESYADQISEKLAGKSSDELEIDSSLPATLSLQQMPLVPDYSVQMEEFQEGAVFEGYVEHVHTPSSFWLRTATSNQRFEDMMMKLTEYFSGLQLEEEVLEDPVPGAICCAMYEKDRHYYRAIVTDILEHGSEVFFIDFGNTEKVPSMLVKKLPKRFATEPGFALNCSLVHVIPVQDVWTMAANDFFRQAVSNKALLVHVVHKRSNHFLVDLHEKGSHPNISITDLMTSAEMAENWKNVKTSEPTDICQDSNQRQNSLGKRLQSSGQIGGPEKTTVPEQKQNVISHAKSKSENTTKQAHNQMEIFRIHKYAPGSELEVCCSQINSPSDFWCQNLSKISTLDKLMHEMQVYYKNNSEPLQPCAHVCAAKLKDDGRWYRGYILAVNLDMYKVVFVDYGLTINETMHNLQTLPKQFIEIEAQGFRCSLYNLIEPKDAKVWDSSAARALRQFVSEGSATVTCIIHSWLYVTNMGLYNVVDLCKTSQKASTHLVEKGLAVRMATPKQLVSSTCPLSFFYSSFDLEIGSIEKVYVTHVGSPWEIYLQLDRNGEQFENLLNKIAEESAKTSDPASVAHPGNMWLAKYVSDGKWYRAIRKPVVNDQIFEAFFIDYGNRQVVEKGSLRIIPRSATALLLTPMQAVKCSLLNVTRGDLLAEVNKWLDNAICNKAIQATIVAKGKDGSFVCDLFDEDTHINEKVRELIRHGKEERAIVPVKDCNENVKPDKCSLAIPSNKKYHSQEKAKEDTRLNLTVKAQTRKSTHARPLLQAENQKASPPHSTQNRDGTTSKCTKSVVKPEMSTVELTKFSRLPGLKLNPGFRGTGFVSHMNSVNNFYIQLEEHEWKILKMVEELNSSLFRQNTEPASGATIGDLIAAEFDEDNALYRAVVIDDCMATHFKVAFVDYGNVTSVEKKNTLKLTGLFLTQPRLSIPCCLATNHGFADNTSFETAVDKKPLTVEFIRNLQAQWEVKIELQEDSFVHTPPASQEKSNTRDKEEPLTLGMASVPSMAASSSQEGQPRNDEKVERQTKSLDDETTHRGDLENAVDDHLAKCAPLSEAELMIGLECLVKLSSSEQWCRAAIHQVFTAEQKCMVYLLDHGTTETADVKFLRKLCPDLRLVPPRTVCCKLNGFDETWKEADMLLKEVLKPLMGESVRLMFVSYSETLQLWNVEFIVNGHLLAQQSKMLSVPCSESSGPRLGSTPDVCPNNNLEEAQSERTHPKLLTAPVQMDVACSGFAVSVTTPDEFCVTLDYMFPTTETVSNVLENLPNNLAETPMVTFQCSLRGIRPAQGEKWSDDATNIFQESVCGKKIQVCFRQQLSETRWEVDIVTEGADVAKKLVDTGHASYIDLLLGLGLEKSTTLDTADDFSRLMQAEDELYWDAQPDVAEEPTNRPTSLSQSPNRTSQHNASGMKQCKYLCKLYFCNLISPK</sequence>
<reference evidence="3" key="2">
    <citation type="submission" date="2025-08" db="UniProtKB">
        <authorList>
            <consortium name="Ensembl"/>
        </authorList>
    </citation>
    <scope>IDENTIFICATION</scope>
</reference>